<evidence type="ECO:0000259" key="2">
    <source>
        <dbReference type="PROSITE" id="PS50943"/>
    </source>
</evidence>
<keyword evidence="1" id="KW-0238">DNA-binding</keyword>
<dbReference type="InterPro" id="IPR013430">
    <property type="entry name" value="Toxin_antidote_HigA"/>
</dbReference>
<dbReference type="SMART" id="SM00530">
    <property type="entry name" value="HTH_XRE"/>
    <property type="match status" value="1"/>
</dbReference>
<keyword evidence="4" id="KW-1185">Reference proteome</keyword>
<dbReference type="AlphaFoldDB" id="A0A378JLI7"/>
<dbReference type="Pfam" id="PF01381">
    <property type="entry name" value="HTH_3"/>
    <property type="match status" value="1"/>
</dbReference>
<dbReference type="PANTHER" id="PTHR36924:SF1">
    <property type="entry name" value="ANTITOXIN HIGA-1"/>
    <property type="match status" value="1"/>
</dbReference>
<dbReference type="SUPFAM" id="SSF47413">
    <property type="entry name" value="lambda repressor-like DNA-binding domains"/>
    <property type="match status" value="1"/>
</dbReference>
<accession>A0A378JLI7</accession>
<dbReference type="InterPro" id="IPR001387">
    <property type="entry name" value="Cro/C1-type_HTH"/>
</dbReference>
<dbReference type="PANTHER" id="PTHR36924">
    <property type="entry name" value="ANTITOXIN HIGA-1"/>
    <property type="match status" value="1"/>
</dbReference>
<dbReference type="PROSITE" id="PS50943">
    <property type="entry name" value="HTH_CROC1"/>
    <property type="match status" value="1"/>
</dbReference>
<evidence type="ECO:0000313" key="3">
    <source>
        <dbReference type="EMBL" id="STX51558.1"/>
    </source>
</evidence>
<dbReference type="Gene3D" id="1.10.260.40">
    <property type="entry name" value="lambda repressor-like DNA-binding domains"/>
    <property type="match status" value="1"/>
</dbReference>
<dbReference type="NCBIfam" id="TIGR02607">
    <property type="entry name" value="antidote_HigA"/>
    <property type="match status" value="1"/>
</dbReference>
<dbReference type="RefSeq" id="WP_207385758.1">
    <property type="nucleotide sequence ID" value="NZ_CAAAHP010000001.1"/>
</dbReference>
<name>A0A378JLI7_9GAMM</name>
<dbReference type="GO" id="GO:0003677">
    <property type="term" value="F:DNA binding"/>
    <property type="evidence" value="ECO:0007669"/>
    <property type="project" value="UniProtKB-KW"/>
</dbReference>
<dbReference type="EMBL" id="UGOD01000001">
    <property type="protein sequence ID" value="STX51558.1"/>
    <property type="molecule type" value="Genomic_DNA"/>
</dbReference>
<dbReference type="CDD" id="cd00093">
    <property type="entry name" value="HTH_XRE"/>
    <property type="match status" value="1"/>
</dbReference>
<protein>
    <submittedName>
        <fullName evidence="3">Plasmid maintenance system antidote protein</fullName>
    </submittedName>
</protein>
<sequence>MTIMYNPPHPVEFIKETYIELLNISLRTAVLKLNVSPSIFSRLIKGEADISPEMALRLSKAFGRTPESWMQMQANYVLYKARQRVNLELVSVIYEHHRV</sequence>
<evidence type="ECO:0000256" key="1">
    <source>
        <dbReference type="ARBA" id="ARBA00023125"/>
    </source>
</evidence>
<feature type="domain" description="HTH cro/C1-type" evidence="2">
    <location>
        <begin position="32"/>
        <end position="69"/>
    </location>
</feature>
<dbReference type="Proteomes" id="UP000254794">
    <property type="component" value="Unassembled WGS sequence"/>
</dbReference>
<proteinExistence type="predicted"/>
<evidence type="ECO:0000313" key="4">
    <source>
        <dbReference type="Proteomes" id="UP000254794"/>
    </source>
</evidence>
<dbReference type="InterPro" id="IPR010982">
    <property type="entry name" value="Lambda_DNA-bd_dom_sf"/>
</dbReference>
<gene>
    <name evidence="3" type="primary">yddM</name>
    <name evidence="3" type="ORF">NCTC13316_01654</name>
</gene>
<organism evidence="3 4">
    <name type="scientific">Legionella busanensis</name>
    <dbReference type="NCBI Taxonomy" id="190655"/>
    <lineage>
        <taxon>Bacteria</taxon>
        <taxon>Pseudomonadati</taxon>
        <taxon>Pseudomonadota</taxon>
        <taxon>Gammaproteobacteria</taxon>
        <taxon>Legionellales</taxon>
        <taxon>Legionellaceae</taxon>
        <taxon>Legionella</taxon>
    </lineage>
</organism>
<reference evidence="3 4" key="1">
    <citation type="submission" date="2018-06" db="EMBL/GenBank/DDBJ databases">
        <authorList>
            <consortium name="Pathogen Informatics"/>
            <person name="Doyle S."/>
        </authorList>
    </citation>
    <scope>NUCLEOTIDE SEQUENCE [LARGE SCALE GENOMIC DNA]</scope>
    <source>
        <strain evidence="3 4">NCTC13316</strain>
    </source>
</reference>